<dbReference type="EMBL" id="BART01023438">
    <property type="protein sequence ID" value="GAG92543.1"/>
    <property type="molecule type" value="Genomic_DNA"/>
</dbReference>
<gene>
    <name evidence="1" type="ORF">S01H4_42643</name>
</gene>
<organism evidence="1">
    <name type="scientific">marine sediment metagenome</name>
    <dbReference type="NCBI Taxonomy" id="412755"/>
    <lineage>
        <taxon>unclassified sequences</taxon>
        <taxon>metagenomes</taxon>
        <taxon>ecological metagenomes</taxon>
    </lineage>
</organism>
<name>X1C822_9ZZZZ</name>
<reference evidence="1" key="1">
    <citation type="journal article" date="2014" name="Front. Microbiol.">
        <title>High frequency of phylogenetically diverse reductive dehalogenase-homologous genes in deep subseafloor sedimentary metagenomes.</title>
        <authorList>
            <person name="Kawai M."/>
            <person name="Futagami T."/>
            <person name="Toyoda A."/>
            <person name="Takaki Y."/>
            <person name="Nishi S."/>
            <person name="Hori S."/>
            <person name="Arai W."/>
            <person name="Tsubouchi T."/>
            <person name="Morono Y."/>
            <person name="Uchiyama I."/>
            <person name="Ito T."/>
            <person name="Fujiyama A."/>
            <person name="Inagaki F."/>
            <person name="Takami H."/>
        </authorList>
    </citation>
    <scope>NUCLEOTIDE SEQUENCE</scope>
    <source>
        <strain evidence="1">Expedition CK06-06</strain>
    </source>
</reference>
<sequence length="60" mass="7147">MKKVYKEIVEACYYCPKNSVTGWDDDSFCLMFSPSKVFKGMYMKGFPKWCPLENYKEINK</sequence>
<comment type="caution">
    <text evidence="1">The sequence shown here is derived from an EMBL/GenBank/DDBJ whole genome shotgun (WGS) entry which is preliminary data.</text>
</comment>
<proteinExistence type="predicted"/>
<dbReference type="AlphaFoldDB" id="X1C822"/>
<evidence type="ECO:0000313" key="1">
    <source>
        <dbReference type="EMBL" id="GAG92543.1"/>
    </source>
</evidence>
<protein>
    <submittedName>
        <fullName evidence="1">Uncharacterized protein</fullName>
    </submittedName>
</protein>
<accession>X1C822</accession>